<dbReference type="HOGENOM" id="CLU_160806_3_0_1"/>
<evidence type="ECO:0000256" key="2">
    <source>
        <dbReference type="ARBA" id="ARBA00007685"/>
    </source>
</evidence>
<evidence type="ECO:0000256" key="4">
    <source>
        <dbReference type="ARBA" id="ARBA00022824"/>
    </source>
</evidence>
<keyword evidence="5" id="KW-0735">Signal-anchor</keyword>
<keyword evidence="6 8" id="KW-1133">Transmembrane helix</keyword>
<keyword evidence="4" id="KW-0256">Endoplasmic reticulum</keyword>
<dbReference type="GO" id="GO:0005789">
    <property type="term" value="C:endoplasmic reticulum membrane"/>
    <property type="evidence" value="ECO:0007669"/>
    <property type="project" value="UniProtKB-SubCell"/>
</dbReference>
<evidence type="ECO:0000256" key="5">
    <source>
        <dbReference type="ARBA" id="ARBA00022968"/>
    </source>
</evidence>
<keyword evidence="10" id="KW-1185">Reference proteome</keyword>
<proteinExistence type="inferred from homology"/>
<organism evidence="9 10">
    <name type="scientific">Huiozyma naganishii (strain ATCC MYA-139 / BCRC 22969 / CBS 8797 / KCTC 17520 / NBRC 10181 / NCYC 3082 / Yp74L-3)</name>
    <name type="common">Yeast</name>
    <name type="synonym">Kazachstania naganishii</name>
    <dbReference type="NCBI Taxonomy" id="1071383"/>
    <lineage>
        <taxon>Eukaryota</taxon>
        <taxon>Fungi</taxon>
        <taxon>Dikarya</taxon>
        <taxon>Ascomycota</taxon>
        <taxon>Saccharomycotina</taxon>
        <taxon>Saccharomycetes</taxon>
        <taxon>Saccharomycetales</taxon>
        <taxon>Saccharomycetaceae</taxon>
        <taxon>Huiozyma</taxon>
    </lineage>
</organism>
<keyword evidence="7 8" id="KW-0472">Membrane</keyword>
<gene>
    <name evidence="9" type="primary">KNAG0F01010</name>
    <name evidence="9" type="ordered locus">KNAG_0F01010</name>
</gene>
<dbReference type="RefSeq" id="XP_022465016.1">
    <property type="nucleotide sequence ID" value="XM_022608528.1"/>
</dbReference>
<dbReference type="InterPro" id="IPR036330">
    <property type="entry name" value="Ost4p_sf"/>
</dbReference>
<dbReference type="Proteomes" id="UP000006310">
    <property type="component" value="Chromosome 6"/>
</dbReference>
<evidence type="ECO:0000256" key="1">
    <source>
        <dbReference type="ARBA" id="ARBA00004643"/>
    </source>
</evidence>
<evidence type="ECO:0000256" key="7">
    <source>
        <dbReference type="ARBA" id="ARBA00023136"/>
    </source>
</evidence>
<protein>
    <submittedName>
        <fullName evidence="9">Uncharacterized protein</fullName>
    </submittedName>
</protein>
<dbReference type="AlphaFoldDB" id="J7R7C9"/>
<dbReference type="SUPFAM" id="SSF103464">
    <property type="entry name" value="Oligosaccharyltransferase subunit ost4p"/>
    <property type="match status" value="1"/>
</dbReference>
<evidence type="ECO:0000313" key="10">
    <source>
        <dbReference type="Proteomes" id="UP000006310"/>
    </source>
</evidence>
<name>J7R7C9_HUIN7</name>
<feature type="transmembrane region" description="Helical" evidence="8">
    <location>
        <begin position="7"/>
        <end position="28"/>
    </location>
</feature>
<dbReference type="GeneID" id="34526485"/>
<dbReference type="Pfam" id="PF10215">
    <property type="entry name" value="Ost4"/>
    <property type="match status" value="1"/>
</dbReference>
<accession>J7R7C9</accession>
<dbReference type="InterPro" id="IPR018943">
    <property type="entry name" value="Oligosaccaryltransferase"/>
</dbReference>
<dbReference type="KEGG" id="kng:KNAG_0F01010"/>
<comment type="similarity">
    <text evidence="2">Belongs to the OST4 family.</text>
</comment>
<evidence type="ECO:0000256" key="6">
    <source>
        <dbReference type="ARBA" id="ARBA00022989"/>
    </source>
</evidence>
<dbReference type="EMBL" id="HE978319">
    <property type="protein sequence ID" value="CCK70770.1"/>
    <property type="molecule type" value="Genomic_DNA"/>
</dbReference>
<dbReference type="OrthoDB" id="2124077at2759"/>
<evidence type="ECO:0000256" key="8">
    <source>
        <dbReference type="SAM" id="Phobius"/>
    </source>
</evidence>
<comment type="subcellular location">
    <subcellularLocation>
        <location evidence="1">Endoplasmic reticulum membrane</location>
        <topology evidence="1">Single-pass type III membrane protein</topology>
    </subcellularLocation>
</comment>
<reference evidence="10" key="2">
    <citation type="submission" date="2012-08" db="EMBL/GenBank/DDBJ databases">
        <title>Genome sequence of Kazachstania naganishii.</title>
        <authorList>
            <person name="Gordon J.L."/>
            <person name="Armisen D."/>
            <person name="Proux-Wera E."/>
            <person name="OhEigeartaigh S.S."/>
            <person name="Byrne K.P."/>
            <person name="Wolfe K.H."/>
        </authorList>
    </citation>
    <scope>NUCLEOTIDE SEQUENCE [LARGE SCALE GENOMIC DNA]</scope>
    <source>
        <strain evidence="10">ATCC MYA-139 / BCRC 22969 / CBS 8797 / CCRC 22969 / KCTC 17520 / NBRC 10181 / NCYC 3082</strain>
    </source>
</reference>
<sequence length="36" mass="3966">MINDAQLNSLVIFSGLVMVTLIVIYHAIGSTFDKLK</sequence>
<reference evidence="9 10" key="1">
    <citation type="journal article" date="2011" name="Proc. Natl. Acad. Sci. U.S.A.">
        <title>Evolutionary erosion of yeast sex chromosomes by mating-type switching accidents.</title>
        <authorList>
            <person name="Gordon J.L."/>
            <person name="Armisen D."/>
            <person name="Proux-Wera E."/>
            <person name="Oheigeartaigh S.S."/>
            <person name="Byrne K.P."/>
            <person name="Wolfe K.H."/>
        </authorList>
    </citation>
    <scope>NUCLEOTIDE SEQUENCE [LARGE SCALE GENOMIC DNA]</scope>
    <source>
        <strain evidence="10">ATCC MYA-139 / BCRC 22969 / CBS 8797 / CCRC 22969 / KCTC 17520 / NBRC 10181 / NCYC 3082</strain>
    </source>
</reference>
<evidence type="ECO:0000313" key="9">
    <source>
        <dbReference type="EMBL" id="CCK70770.1"/>
    </source>
</evidence>
<keyword evidence="3 8" id="KW-0812">Transmembrane</keyword>
<evidence type="ECO:0000256" key="3">
    <source>
        <dbReference type="ARBA" id="ARBA00022692"/>
    </source>
</evidence>